<proteinExistence type="predicted"/>
<evidence type="ECO:0000256" key="1">
    <source>
        <dbReference type="SAM" id="SignalP"/>
    </source>
</evidence>
<evidence type="ECO:0008006" key="4">
    <source>
        <dbReference type="Google" id="ProtNLM"/>
    </source>
</evidence>
<dbReference type="NCBIfam" id="NF035944">
    <property type="entry name" value="PEPxxWA-CTERM"/>
    <property type="match status" value="1"/>
</dbReference>
<sequence length="231" mass="24473">MAAALALGAVVPAAAHATVVITGYDDDPGYLAADAMVYTPTGFVGYWPGMSRFRFTGTENGQAVAFLTYCADAFTAIGTGSFERTGISAVLSDTTRQQQLLTLLTHSDVLLGNEQDLLARKTISAATQLAVWEILEEHGGSYDTTSGQFYTVGGNSDDARALANSYLTQITTGGWTAIAGHKLQLLFSKDQQSQVFLSAVPEPSSWATMIGGFALVGGMFRRKRVAVARIA</sequence>
<dbReference type="EMBL" id="JAATJB010000012">
    <property type="protein sequence ID" value="NJB99016.1"/>
    <property type="molecule type" value="Genomic_DNA"/>
</dbReference>
<gene>
    <name evidence="2" type="ORF">GGR89_003356</name>
</gene>
<dbReference type="NCBIfam" id="TIGR02595">
    <property type="entry name" value="PEP_CTERM"/>
    <property type="match status" value="1"/>
</dbReference>
<organism evidence="2 3">
    <name type="scientific">Sphingomonas trueperi</name>
    <dbReference type="NCBI Taxonomy" id="53317"/>
    <lineage>
        <taxon>Bacteria</taxon>
        <taxon>Pseudomonadati</taxon>
        <taxon>Pseudomonadota</taxon>
        <taxon>Alphaproteobacteria</taxon>
        <taxon>Sphingomonadales</taxon>
        <taxon>Sphingomonadaceae</taxon>
        <taxon>Sphingomonas</taxon>
    </lineage>
</organism>
<dbReference type="AlphaFoldDB" id="A0A7X6BEK3"/>
<evidence type="ECO:0000313" key="2">
    <source>
        <dbReference type="EMBL" id="NJB99016.1"/>
    </source>
</evidence>
<name>A0A7X6BEK3_9SPHN</name>
<evidence type="ECO:0000313" key="3">
    <source>
        <dbReference type="Proteomes" id="UP000531251"/>
    </source>
</evidence>
<dbReference type="Proteomes" id="UP000531251">
    <property type="component" value="Unassembled WGS sequence"/>
</dbReference>
<dbReference type="InterPro" id="IPR013424">
    <property type="entry name" value="Ice-binding_C"/>
</dbReference>
<accession>A0A7X6BEK3</accession>
<feature type="signal peptide" evidence="1">
    <location>
        <begin position="1"/>
        <end position="17"/>
    </location>
</feature>
<keyword evidence="1" id="KW-0732">Signal</keyword>
<dbReference type="RefSeq" id="WP_241218056.1">
    <property type="nucleotide sequence ID" value="NZ_BAAADY010000015.1"/>
</dbReference>
<keyword evidence="3" id="KW-1185">Reference proteome</keyword>
<comment type="caution">
    <text evidence="2">The sequence shown here is derived from an EMBL/GenBank/DDBJ whole genome shotgun (WGS) entry which is preliminary data.</text>
</comment>
<protein>
    <recommendedName>
        <fullName evidence="4">Secreted protein with PEP-CTERM sorting signal</fullName>
    </recommendedName>
</protein>
<reference evidence="2 3" key="1">
    <citation type="submission" date="2020-03" db="EMBL/GenBank/DDBJ databases">
        <title>Genomic Encyclopedia of Type Strains, Phase IV (KMG-IV): sequencing the most valuable type-strain genomes for metagenomic binning, comparative biology and taxonomic classification.</title>
        <authorList>
            <person name="Goeker M."/>
        </authorList>
    </citation>
    <scope>NUCLEOTIDE SEQUENCE [LARGE SCALE GENOMIC DNA]</scope>
    <source>
        <strain evidence="2 3">DSM 7225</strain>
    </source>
</reference>
<feature type="chain" id="PRO_5030979769" description="Secreted protein with PEP-CTERM sorting signal" evidence="1">
    <location>
        <begin position="18"/>
        <end position="231"/>
    </location>
</feature>